<evidence type="ECO:0000313" key="2">
    <source>
        <dbReference type="EMBL" id="PFH60325.1"/>
    </source>
</evidence>
<dbReference type="InterPro" id="IPR056002">
    <property type="entry name" value="DUF7580"/>
</dbReference>
<reference evidence="2 3" key="2">
    <citation type="journal article" date="2017" name="Sci. Rep.">
        <title>Ant-infecting Ophiocordyceps genomes reveal a high diversity of potential behavioral manipulation genes and a possible major role for enterotoxins.</title>
        <authorList>
            <person name="de Bekker C."/>
            <person name="Ohm R.A."/>
            <person name="Evans H.C."/>
            <person name="Brachmann A."/>
            <person name="Hughes D.P."/>
        </authorList>
    </citation>
    <scope>NUCLEOTIDE SEQUENCE [LARGE SCALE GENOMIC DNA]</scope>
    <source>
        <strain evidence="2 3">SC16a</strain>
    </source>
</reference>
<dbReference type="SUPFAM" id="SSF52743">
    <property type="entry name" value="Subtilisin-like"/>
    <property type="match status" value="1"/>
</dbReference>
<name>A0A2A9PFQ5_OPHUN</name>
<dbReference type="InterPro" id="IPR015500">
    <property type="entry name" value="Peptidase_S8_subtilisin-rel"/>
</dbReference>
<sequence length="608" mass="67844">MVDSRRVQPRIPLRKAELISLSEGMLETSPLVPLKQRICLSLVLAHLALNTLGHSWYLTPEDKQGLYFLQEGGQMRLLPVLHTRLPADDEPRPEPLDFKGLRLALGVLLLEIFCQKSTDVGSDPASGWPSRPAAGTDASWYEKVGRLALQKCSTTSWDVNEPFREAVLACLRGDADHQTRDETDDAETSFVSFILSKVIAPLEIELECCWGDEDIDELISRLSVQGLPSAPEGDQESITLLPRRSSNYRHALSRRHPEGSGISYLGAGTALQANWNATARDSSWSNPKRQTSTYDSEDVAVVDGAFLTRPSQTSSEAWFNKVQPLLDVLSPRSQEVDKIYRRVRIAVIDTGISPKHQLINEFVVKNFVETPNERIRDDPQHGTDSVDLILRMLDTAQIYVARVFQAKEGDELTPGFEHSHAKLAEVIRRASAADPEILIFAAAANWANTQFVAYPARLTGQVFCIFSMNGALRNTRDYNPNALENADNFALLGQDVRPNPNPMSREGLSGTSVATAIAAGLAGRILDFTRHADSRKHLADRHRKMVATKMGLREIFHLLSQDHKDLEYRCVAPWDLLPPEQLSTATQARQDTRFKICGTIERALWKLK</sequence>
<reference evidence="2 3" key="1">
    <citation type="journal article" date="2015" name="BMC Genomics">
        <title>Gene expression during zombie ant biting behavior reflects the complexity underlying fungal parasitic behavioral manipulation.</title>
        <authorList>
            <person name="de Bekker C."/>
            <person name="Ohm R.A."/>
            <person name="Loreto R.G."/>
            <person name="Sebastian A."/>
            <person name="Albert I."/>
            <person name="Merrow M."/>
            <person name="Brachmann A."/>
            <person name="Hughes D.P."/>
        </authorList>
    </citation>
    <scope>NUCLEOTIDE SEQUENCE [LARGE SCALE GENOMIC DNA]</scope>
    <source>
        <strain evidence="2 3">SC16a</strain>
    </source>
</reference>
<comment type="caution">
    <text evidence="2">The sequence shown here is derived from an EMBL/GenBank/DDBJ whole genome shotgun (WGS) entry which is preliminary data.</text>
</comment>
<organism evidence="2 3">
    <name type="scientific">Ophiocordyceps unilateralis</name>
    <name type="common">Zombie-ant fungus</name>
    <name type="synonym">Torrubia unilateralis</name>
    <dbReference type="NCBI Taxonomy" id="268505"/>
    <lineage>
        <taxon>Eukaryota</taxon>
        <taxon>Fungi</taxon>
        <taxon>Dikarya</taxon>
        <taxon>Ascomycota</taxon>
        <taxon>Pezizomycotina</taxon>
        <taxon>Sordariomycetes</taxon>
        <taxon>Hypocreomycetidae</taxon>
        <taxon>Hypocreales</taxon>
        <taxon>Ophiocordycipitaceae</taxon>
        <taxon>Ophiocordyceps</taxon>
    </lineage>
</organism>
<evidence type="ECO:0000313" key="3">
    <source>
        <dbReference type="Proteomes" id="UP000037136"/>
    </source>
</evidence>
<dbReference type="GO" id="GO:0006508">
    <property type="term" value="P:proteolysis"/>
    <property type="evidence" value="ECO:0007669"/>
    <property type="project" value="InterPro"/>
</dbReference>
<evidence type="ECO:0000259" key="1">
    <source>
        <dbReference type="Pfam" id="PF24476"/>
    </source>
</evidence>
<dbReference type="PRINTS" id="PR00723">
    <property type="entry name" value="SUBTILISIN"/>
</dbReference>
<accession>A0A2A9PFQ5</accession>
<dbReference type="Pfam" id="PF24476">
    <property type="entry name" value="DUF7580"/>
    <property type="match status" value="1"/>
</dbReference>
<dbReference type="EMBL" id="LAZP02000136">
    <property type="protein sequence ID" value="PFH60325.1"/>
    <property type="molecule type" value="Genomic_DNA"/>
</dbReference>
<dbReference type="Proteomes" id="UP000037136">
    <property type="component" value="Unassembled WGS sequence"/>
</dbReference>
<proteinExistence type="predicted"/>
<protein>
    <recommendedName>
        <fullName evidence="1">DUF7580 domain-containing protein</fullName>
    </recommendedName>
</protein>
<dbReference type="AlphaFoldDB" id="A0A2A9PFQ5"/>
<dbReference type="OrthoDB" id="206201at2759"/>
<dbReference type="Gene3D" id="3.40.50.200">
    <property type="entry name" value="Peptidase S8/S53 domain"/>
    <property type="match status" value="2"/>
</dbReference>
<dbReference type="InterPro" id="IPR036852">
    <property type="entry name" value="Peptidase_S8/S53_dom_sf"/>
</dbReference>
<keyword evidence="3" id="KW-1185">Reference proteome</keyword>
<dbReference type="STRING" id="268505.A0A2A9PFQ5"/>
<feature type="domain" description="DUF7580" evidence="1">
    <location>
        <begin position="18"/>
        <end position="207"/>
    </location>
</feature>
<gene>
    <name evidence="2" type="ORF">XA68_11136</name>
</gene>
<dbReference type="GO" id="GO:0004252">
    <property type="term" value="F:serine-type endopeptidase activity"/>
    <property type="evidence" value="ECO:0007669"/>
    <property type="project" value="InterPro"/>
</dbReference>